<accession>A0A168NF86</accession>
<dbReference type="AlphaFoldDB" id="A0A168NF86"/>
<dbReference type="EMBL" id="LITQ01000044">
    <property type="protein sequence ID" value="OAA86368.1"/>
    <property type="molecule type" value="Genomic_DNA"/>
</dbReference>
<evidence type="ECO:0000313" key="2">
    <source>
        <dbReference type="EMBL" id="OAA86368.1"/>
    </source>
</evidence>
<protein>
    <recommendedName>
        <fullName evidence="6">Bacterial Ig domain-containing protein</fullName>
    </recommendedName>
</protein>
<evidence type="ECO:0000313" key="1">
    <source>
        <dbReference type="EMBL" id="OAA86350.1"/>
    </source>
</evidence>
<dbReference type="EMBL" id="LROR01000039">
    <property type="protein sequence ID" value="OBR95065.1"/>
    <property type="molecule type" value="Genomic_DNA"/>
</dbReference>
<reference evidence="1 4" key="1">
    <citation type="journal article" date="2015" name="Biotechnol. Bioeng.">
        <title>Genome sequence and phenotypic characterization of Caulobacter segnis.</title>
        <authorList>
            <person name="Patel S."/>
            <person name="Fletcher B."/>
            <person name="Scott D.C."/>
            <person name="Ely B."/>
        </authorList>
    </citation>
    <scope>NUCLEOTIDE SEQUENCE [LARGE SCALE GENOMIC DNA]</scope>
    <source>
        <strain evidence="1 4">PS02</strain>
    </source>
</reference>
<sequence length="332" mass="35611">MNENRLNVFDKHRCVKNICLIAALTAGLVGSSMLPPISKESTVYNNVAMAAGVAILAPTISVSGNPTSWQNTDATISITAADENGVASITLPDGTVVNGSTASFKAVQNGSYTVKALDKAGNVATQIITVNKIDKTAPIAPTIIKNEDDYGINITMLPGNDIDSGVKEVDYSVDEGSYELYSKFPSNFCNTIMLPRFYIIKAKTIDNAGNESKETFLINNNLPPAKVGVTLINVAGKTLAQSDIDAAQAAIDSLPQGVDKAKYNIQLRGIRQRVQAATAQQIVKANYALMLTSRTRLKVDYDYAESLVQALPDSSSKTNLQNTLNLILKYLK</sequence>
<name>A0A168NF86_9CLOT</name>
<proteinExistence type="predicted"/>
<evidence type="ECO:0008006" key="6">
    <source>
        <dbReference type="Google" id="ProtNLM"/>
    </source>
</evidence>
<evidence type="ECO:0000313" key="3">
    <source>
        <dbReference type="EMBL" id="OBR95065.1"/>
    </source>
</evidence>
<gene>
    <name evidence="3" type="ORF">CLCOS_17700</name>
    <name evidence="1" type="ORF">WX73_02844</name>
    <name evidence="2" type="ORF">WX73_02862</name>
</gene>
<evidence type="ECO:0000313" key="5">
    <source>
        <dbReference type="Proteomes" id="UP000093694"/>
    </source>
</evidence>
<reference evidence="3 5" key="2">
    <citation type="journal article" date="2016" name="Front. Microbiol.">
        <title>Industrial Acetogenic Biocatalysts: A Comparative Metabolic and Genomic Analysis.</title>
        <authorList>
            <person name="Bengelsdorf F."/>
            <person name="Poehlein A."/>
            <person name="Sonja S."/>
            <person name="Erz C."/>
            <person name="Hummel T."/>
            <person name="Hoffmeister S."/>
            <person name="Daniel R."/>
            <person name="Durre P."/>
        </authorList>
    </citation>
    <scope>NUCLEOTIDE SEQUENCE [LARGE SCALE GENOMIC DNA]</scope>
    <source>
        <strain evidence="3 5">PTA-10522</strain>
    </source>
</reference>
<organism evidence="1 4">
    <name type="scientific">Clostridium coskatii</name>
    <dbReference type="NCBI Taxonomy" id="1705578"/>
    <lineage>
        <taxon>Bacteria</taxon>
        <taxon>Bacillati</taxon>
        <taxon>Bacillota</taxon>
        <taxon>Clostridia</taxon>
        <taxon>Eubacteriales</taxon>
        <taxon>Clostridiaceae</taxon>
        <taxon>Clostridium</taxon>
    </lineage>
</organism>
<evidence type="ECO:0000313" key="4">
    <source>
        <dbReference type="Proteomes" id="UP000077384"/>
    </source>
</evidence>
<dbReference type="Proteomes" id="UP000077384">
    <property type="component" value="Unassembled WGS sequence"/>
</dbReference>
<dbReference type="EMBL" id="LITQ01000044">
    <property type="protein sequence ID" value="OAA86350.1"/>
    <property type="molecule type" value="Genomic_DNA"/>
</dbReference>
<dbReference type="PATRIC" id="fig|1705578.3.peg.3128"/>
<comment type="caution">
    <text evidence="1">The sequence shown here is derived from an EMBL/GenBank/DDBJ whole genome shotgun (WGS) entry which is preliminary data.</text>
</comment>
<dbReference type="RefSeq" id="WP_063602456.1">
    <property type="nucleotide sequence ID" value="NZ_LITQ01000044.1"/>
</dbReference>
<dbReference type="Proteomes" id="UP000093694">
    <property type="component" value="Unassembled WGS sequence"/>
</dbReference>
<keyword evidence="5" id="KW-1185">Reference proteome</keyword>